<keyword evidence="1" id="KW-0472">Membrane</keyword>
<feature type="signal peptide" evidence="2">
    <location>
        <begin position="1"/>
        <end position="20"/>
    </location>
</feature>
<keyword evidence="1" id="KW-0812">Transmembrane</keyword>
<gene>
    <name evidence="4" type="primary">LOC103512643</name>
</gene>
<dbReference type="GeneID" id="103512643"/>
<feature type="transmembrane region" description="Helical" evidence="1">
    <location>
        <begin position="160"/>
        <end position="190"/>
    </location>
</feature>
<evidence type="ECO:0000256" key="2">
    <source>
        <dbReference type="SAM" id="SignalP"/>
    </source>
</evidence>
<sequence>MGTTIIALLLVLSTGRHMMAFTSAIDAKPENTSLKFTNGSSDLNGKQNGYENVYNRQLKKKYISARDRGDETSWNEANMVQKLNSTEPDENPYLRKVIAATPNLEQLEAMEYLKLEEIKSLINTIEKIGHEELTSDMTTHLSKYRQDPDAPNLLDDQEDYYTAGLILSISVIVVCCCCIINTLICFFLYLRPYLKLSNR</sequence>
<dbReference type="Proteomes" id="UP000079169">
    <property type="component" value="Unplaced"/>
</dbReference>
<keyword evidence="3" id="KW-1185">Reference proteome</keyword>
<reference evidence="4" key="1">
    <citation type="submission" date="2025-08" db="UniProtKB">
        <authorList>
            <consortium name="RefSeq"/>
        </authorList>
    </citation>
    <scope>IDENTIFICATION</scope>
</reference>
<keyword evidence="2" id="KW-0732">Signal</keyword>
<organism evidence="3 4">
    <name type="scientific">Diaphorina citri</name>
    <name type="common">Asian citrus psyllid</name>
    <dbReference type="NCBI Taxonomy" id="121845"/>
    <lineage>
        <taxon>Eukaryota</taxon>
        <taxon>Metazoa</taxon>
        <taxon>Ecdysozoa</taxon>
        <taxon>Arthropoda</taxon>
        <taxon>Hexapoda</taxon>
        <taxon>Insecta</taxon>
        <taxon>Pterygota</taxon>
        <taxon>Neoptera</taxon>
        <taxon>Paraneoptera</taxon>
        <taxon>Hemiptera</taxon>
        <taxon>Sternorrhyncha</taxon>
        <taxon>Psylloidea</taxon>
        <taxon>Psyllidae</taxon>
        <taxon>Diaphorininae</taxon>
        <taxon>Diaphorina</taxon>
    </lineage>
</organism>
<evidence type="ECO:0000256" key="1">
    <source>
        <dbReference type="SAM" id="Phobius"/>
    </source>
</evidence>
<dbReference type="RefSeq" id="XP_008475637.1">
    <property type="nucleotide sequence ID" value="XM_008477415.2"/>
</dbReference>
<protein>
    <submittedName>
        <fullName evidence="4">Uncharacterized protein LOC103512643 isoform X2</fullName>
    </submittedName>
</protein>
<accession>A0A1S3D6S6</accession>
<keyword evidence="1" id="KW-1133">Transmembrane helix</keyword>
<name>A0A1S3D6S6_DIACI</name>
<dbReference type="AlphaFoldDB" id="A0A1S3D6S6"/>
<proteinExistence type="predicted"/>
<evidence type="ECO:0000313" key="4">
    <source>
        <dbReference type="RefSeq" id="XP_008475637.1"/>
    </source>
</evidence>
<evidence type="ECO:0000313" key="3">
    <source>
        <dbReference type="Proteomes" id="UP000079169"/>
    </source>
</evidence>
<feature type="chain" id="PRO_5010186143" evidence="2">
    <location>
        <begin position="21"/>
        <end position="199"/>
    </location>
</feature>